<gene>
    <name evidence="2" type="primary">LOC108858116</name>
</gene>
<evidence type="ECO:0000313" key="1">
    <source>
        <dbReference type="Proteomes" id="UP000504610"/>
    </source>
</evidence>
<dbReference type="AlphaFoldDB" id="A0A6J0NV14"/>
<reference evidence="1" key="1">
    <citation type="journal article" date="2019" name="Database">
        <title>The radish genome database (RadishGD): an integrated information resource for radish genomics.</title>
        <authorList>
            <person name="Yu H.J."/>
            <person name="Baek S."/>
            <person name="Lee Y.J."/>
            <person name="Cho A."/>
            <person name="Mun J.H."/>
        </authorList>
    </citation>
    <scope>NUCLEOTIDE SEQUENCE [LARGE SCALE GENOMIC DNA]</scope>
    <source>
        <strain evidence="1">cv. WK10039</strain>
    </source>
</reference>
<dbReference type="RefSeq" id="XP_018487593.1">
    <property type="nucleotide sequence ID" value="XM_018632091.1"/>
</dbReference>
<accession>A0A6J0NV14</accession>
<keyword evidence="1" id="KW-1185">Reference proteome</keyword>
<organism evidence="1 2">
    <name type="scientific">Raphanus sativus</name>
    <name type="common">Radish</name>
    <name type="synonym">Raphanus raphanistrum var. sativus</name>
    <dbReference type="NCBI Taxonomy" id="3726"/>
    <lineage>
        <taxon>Eukaryota</taxon>
        <taxon>Viridiplantae</taxon>
        <taxon>Streptophyta</taxon>
        <taxon>Embryophyta</taxon>
        <taxon>Tracheophyta</taxon>
        <taxon>Spermatophyta</taxon>
        <taxon>Magnoliopsida</taxon>
        <taxon>eudicotyledons</taxon>
        <taxon>Gunneridae</taxon>
        <taxon>Pentapetalae</taxon>
        <taxon>rosids</taxon>
        <taxon>malvids</taxon>
        <taxon>Brassicales</taxon>
        <taxon>Brassicaceae</taxon>
        <taxon>Brassiceae</taxon>
        <taxon>Raphanus</taxon>
    </lineage>
</organism>
<dbReference type="GeneID" id="108858116"/>
<dbReference type="Proteomes" id="UP000504610">
    <property type="component" value="Chromosome 5"/>
</dbReference>
<proteinExistence type="predicted"/>
<sequence length="127" mass="14027">MANNAAFGQYLRVMKRKVNRLSDELGAQSAFVCYRKDGSSVTFGSSSFDQIVARFLNVQHGSNVTFGSSSFDQIVARFLNVQQEAPIVALHKAVSLVQIEQLNQVEITALINRLGQIIDNILARIDP</sequence>
<evidence type="ECO:0000313" key="2">
    <source>
        <dbReference type="RefSeq" id="XP_018487593.1"/>
    </source>
</evidence>
<protein>
    <submittedName>
        <fullName evidence="2">Uncharacterized protein LOC108858116</fullName>
    </submittedName>
</protein>
<dbReference type="KEGG" id="rsz:108858116"/>
<name>A0A6J0NV14_RAPSA</name>
<reference evidence="2" key="2">
    <citation type="submission" date="2025-08" db="UniProtKB">
        <authorList>
            <consortium name="RefSeq"/>
        </authorList>
    </citation>
    <scope>IDENTIFICATION</scope>
    <source>
        <tissue evidence="2">Leaf</tissue>
    </source>
</reference>